<keyword evidence="3" id="KW-1185">Reference proteome</keyword>
<sequence length="191" mass="21739">MSSEEIGRDLITIDEKESRTGVYTIRLIDERDTCRYHIVIKKDCKYVDFLRHAVSLVRKGRSNKWLYLLTEGFIEDHVFCLRSKDAARQIPDDDIRALSARLTAGSRSSLGTYSRRSSFRSDLRRSDHNMQMVVHPRMWEYGAGSQLPESDDDLASGNDADIDTLTLSYTSRSNEDGAEDSSYDGIVDLTS</sequence>
<proteinExistence type="predicted"/>
<feature type="region of interest" description="Disordered" evidence="1">
    <location>
        <begin position="168"/>
        <end position="191"/>
    </location>
</feature>
<name>A0AAV9SU44_9PEZI</name>
<reference evidence="2 3" key="1">
    <citation type="submission" date="2023-04" db="EMBL/GenBank/DDBJ databases">
        <title>Colletotrichum tabacum stain YC1 causing leaf anthracnose on Nicotiana tabacum(L.) cv.</title>
        <authorList>
            <person name="Ji Z."/>
            <person name="Wang M."/>
            <person name="Zhang J."/>
            <person name="Wang N."/>
            <person name="Zhou Z."/>
        </authorList>
    </citation>
    <scope>NUCLEOTIDE SEQUENCE [LARGE SCALE GENOMIC DNA]</scope>
    <source>
        <strain evidence="2 3">YC1</strain>
    </source>
</reference>
<gene>
    <name evidence="2" type="ORF">QIS74_13523</name>
</gene>
<evidence type="ECO:0000313" key="2">
    <source>
        <dbReference type="EMBL" id="KAK6207035.1"/>
    </source>
</evidence>
<accession>A0AAV9SU44</accession>
<dbReference type="Proteomes" id="UP001327957">
    <property type="component" value="Unassembled WGS sequence"/>
</dbReference>
<dbReference type="EMBL" id="JASAOK010000054">
    <property type="protein sequence ID" value="KAK6207035.1"/>
    <property type="molecule type" value="Genomic_DNA"/>
</dbReference>
<organism evidence="2 3">
    <name type="scientific">Colletotrichum tabaci</name>
    <dbReference type="NCBI Taxonomy" id="1209068"/>
    <lineage>
        <taxon>Eukaryota</taxon>
        <taxon>Fungi</taxon>
        <taxon>Dikarya</taxon>
        <taxon>Ascomycota</taxon>
        <taxon>Pezizomycotina</taxon>
        <taxon>Sordariomycetes</taxon>
        <taxon>Hypocreomycetidae</taxon>
        <taxon>Glomerellales</taxon>
        <taxon>Glomerellaceae</taxon>
        <taxon>Colletotrichum</taxon>
        <taxon>Colletotrichum destructivum species complex</taxon>
    </lineage>
</organism>
<comment type="caution">
    <text evidence="2">The sequence shown here is derived from an EMBL/GenBank/DDBJ whole genome shotgun (WGS) entry which is preliminary data.</text>
</comment>
<evidence type="ECO:0000256" key="1">
    <source>
        <dbReference type="SAM" id="MobiDB-lite"/>
    </source>
</evidence>
<dbReference type="AlphaFoldDB" id="A0AAV9SU44"/>
<evidence type="ECO:0000313" key="3">
    <source>
        <dbReference type="Proteomes" id="UP001327957"/>
    </source>
</evidence>
<protein>
    <submittedName>
        <fullName evidence="2">Uncharacterized protein</fullName>
    </submittedName>
</protein>